<dbReference type="PANTHER" id="PTHR33835">
    <property type="entry name" value="YALI0C07656P"/>
    <property type="match status" value="1"/>
</dbReference>
<dbReference type="PANTHER" id="PTHR33835:SF1">
    <property type="entry name" value="METALLO-BETA-LACTAMASE DOMAIN-CONTAINING PROTEIN"/>
    <property type="match status" value="1"/>
</dbReference>
<name>A0AAW0VFA6_CANAR</name>
<accession>A0AAW0VFA6</accession>
<dbReference type="SUPFAM" id="SSF56281">
    <property type="entry name" value="Metallo-hydrolase/oxidoreductase"/>
    <property type="match status" value="1"/>
</dbReference>
<dbReference type="InterPro" id="IPR036866">
    <property type="entry name" value="RibonucZ/Hydroxyglut_hydro"/>
</dbReference>
<protein>
    <recommendedName>
        <fullName evidence="3">Metallo-beta-lactamase domain-containing protein</fullName>
    </recommendedName>
</protein>
<dbReference type="EMBL" id="PEKT03000002">
    <property type="protein sequence ID" value="KAK8440703.1"/>
    <property type="molecule type" value="Genomic_DNA"/>
</dbReference>
<reference evidence="1 2" key="2">
    <citation type="journal article" date="2018" name="Nat. Commun.">
        <title>Genomic insights into multidrug-resistance, mating and virulence in Candida auris and related emerging species.</title>
        <authorList>
            <person name="Munoz J.F."/>
            <person name="Gade L."/>
            <person name="Chow N.A."/>
            <person name="Loparev V.N."/>
            <person name="Juieng P."/>
            <person name="Berkow E.L."/>
            <person name="Farrer R.A."/>
            <person name="Litvintseva A.P."/>
            <person name="Cuomo C.A."/>
        </authorList>
    </citation>
    <scope>GENOME REANNOTATION</scope>
    <source>
        <strain evidence="1 2">B8441</strain>
    </source>
</reference>
<comment type="caution">
    <text evidence="1">The sequence shown here is derived from an EMBL/GenBank/DDBJ whole genome shotgun (WGS) entry which is preliminary data.</text>
</comment>
<dbReference type="AlphaFoldDB" id="A0AAW0VFA6"/>
<evidence type="ECO:0008006" key="3">
    <source>
        <dbReference type="Google" id="ProtNLM"/>
    </source>
</evidence>
<keyword evidence="2" id="KW-1185">Reference proteome</keyword>
<dbReference type="InterPro" id="IPR025638">
    <property type="entry name" value="DUF4336"/>
</dbReference>
<sequence length="276" mass="31341">MGYPSEIRPSIKKIAHNVVTLAVPFSYFNVANLGNRMAIFRYGNEIILWSPIPYGEYIEEAIDLLARRKENLEVTHLFVVNKEHNLVAKSYLETYPNIKIVAGEKALGKEQVHYEFSDVDGNKVIKGEEAKAKFNAQGDFWANFEFIYLTGHLNKELVLYEKNLHMLFEGDLLMDVGRPDTEGTFECYSPSTGYPHQYNPFTGISALFSQLKAGGWLGWFGHVLFGRTYTAKGAEGVKLVYESWDFDTIVQCHGNIISGTGKAVYAEIYPWLKKDQ</sequence>
<evidence type="ECO:0000313" key="1">
    <source>
        <dbReference type="EMBL" id="KAK8440703.1"/>
    </source>
</evidence>
<dbReference type="Proteomes" id="UP000230249">
    <property type="component" value="Unassembled WGS sequence"/>
</dbReference>
<evidence type="ECO:0000313" key="2">
    <source>
        <dbReference type="Proteomes" id="UP000230249"/>
    </source>
</evidence>
<gene>
    <name evidence="1" type="ORF">B9J08_01994</name>
</gene>
<proteinExistence type="predicted"/>
<organism evidence="1 2">
    <name type="scientific">Candidozyma auris</name>
    <name type="common">Yeast</name>
    <name type="synonym">Candida auris</name>
    <dbReference type="NCBI Taxonomy" id="498019"/>
    <lineage>
        <taxon>Eukaryota</taxon>
        <taxon>Fungi</taxon>
        <taxon>Dikarya</taxon>
        <taxon>Ascomycota</taxon>
        <taxon>Saccharomycotina</taxon>
        <taxon>Pichiomycetes</taxon>
        <taxon>Metschnikowiaceae</taxon>
        <taxon>Candidozyma</taxon>
    </lineage>
</organism>
<reference evidence="1 2" key="1">
    <citation type="journal article" date="2017" name="Clin. Infect. Dis.">
        <title>Simultaneous emergence of multidrug-resistant Candida auris on 3 continents confirmed by whole-genome sequencing and epidemiological analyses.</title>
        <authorList>
            <person name="Lockhart S.R."/>
            <person name="Etienne K.A."/>
            <person name="Vallabhaneni S."/>
            <person name="Farooqi J."/>
            <person name="Chowdhary A."/>
            <person name="Govender N.P."/>
            <person name="Colombo A.L."/>
            <person name="Calvo B."/>
            <person name="Cuomo C.A."/>
            <person name="Desjardins C.A."/>
            <person name="Berkow E.L."/>
            <person name="Castanheira M."/>
            <person name="Magobo R.E."/>
            <person name="Jabeen K."/>
            <person name="Asghar R.J."/>
            <person name="Meis J.F."/>
            <person name="Jackson B."/>
            <person name="Chiller T."/>
            <person name="Litvintseva A.P."/>
        </authorList>
    </citation>
    <scope>NUCLEOTIDE SEQUENCE [LARGE SCALE GENOMIC DNA]</scope>
    <source>
        <strain evidence="1 2">B8441</strain>
    </source>
</reference>